<dbReference type="GO" id="GO:0003700">
    <property type="term" value="F:DNA-binding transcription factor activity"/>
    <property type="evidence" value="ECO:0007669"/>
    <property type="project" value="InterPro"/>
</dbReference>
<dbReference type="Pfam" id="PF01047">
    <property type="entry name" value="MarR"/>
    <property type="match status" value="1"/>
</dbReference>
<dbReference type="PROSITE" id="PS50995">
    <property type="entry name" value="HTH_MARR_2"/>
    <property type="match status" value="1"/>
</dbReference>
<evidence type="ECO:0000259" key="1">
    <source>
        <dbReference type="PROSITE" id="PS50995"/>
    </source>
</evidence>
<dbReference type="InterPro" id="IPR039422">
    <property type="entry name" value="MarR/SlyA-like"/>
</dbReference>
<name>A0A426TS60_9CHLR</name>
<gene>
    <name evidence="2" type="ORF">EI684_20235</name>
</gene>
<dbReference type="InterPro" id="IPR036390">
    <property type="entry name" value="WH_DNA-bd_sf"/>
</dbReference>
<evidence type="ECO:0000313" key="2">
    <source>
        <dbReference type="EMBL" id="RRR66714.1"/>
    </source>
</evidence>
<organism evidence="2 3">
    <name type="scientific">Candidatus Viridilinea halotolerans</name>
    <dbReference type="NCBI Taxonomy" id="2491704"/>
    <lineage>
        <taxon>Bacteria</taxon>
        <taxon>Bacillati</taxon>
        <taxon>Chloroflexota</taxon>
        <taxon>Chloroflexia</taxon>
        <taxon>Chloroflexales</taxon>
        <taxon>Chloroflexineae</taxon>
        <taxon>Oscillochloridaceae</taxon>
        <taxon>Candidatus Viridilinea</taxon>
    </lineage>
</organism>
<dbReference type="PANTHER" id="PTHR33164">
    <property type="entry name" value="TRANSCRIPTIONAL REGULATOR, MARR FAMILY"/>
    <property type="match status" value="1"/>
</dbReference>
<dbReference type="InterPro" id="IPR036388">
    <property type="entry name" value="WH-like_DNA-bd_sf"/>
</dbReference>
<dbReference type="InterPro" id="IPR000835">
    <property type="entry name" value="HTH_MarR-typ"/>
</dbReference>
<dbReference type="Proteomes" id="UP000280307">
    <property type="component" value="Unassembled WGS sequence"/>
</dbReference>
<dbReference type="AlphaFoldDB" id="A0A426TS60"/>
<feature type="domain" description="HTH marR-type" evidence="1">
    <location>
        <begin position="9"/>
        <end position="147"/>
    </location>
</feature>
<sequence>MNETVSTSRTDHIVAIDDVIRQITWQSHKQLLQTLSRPEINLTMPQMVTLFAIRDAGTCRMSELAEVTQQSAGTLTGIVDRLIADHLVGRVRDLEDRRVVQVTLTPHGEERIFRVEQARREDMEQILCNLRIDQLADLETMLRMLLSGIRDLLIPSTLTIVPRIPTTANVYPPFQSA</sequence>
<protein>
    <submittedName>
        <fullName evidence="2">MarR family transcriptional regulator</fullName>
    </submittedName>
</protein>
<evidence type="ECO:0000313" key="3">
    <source>
        <dbReference type="Proteomes" id="UP000280307"/>
    </source>
</evidence>
<proteinExistence type="predicted"/>
<dbReference type="Gene3D" id="1.10.10.10">
    <property type="entry name" value="Winged helix-like DNA-binding domain superfamily/Winged helix DNA-binding domain"/>
    <property type="match status" value="1"/>
</dbReference>
<dbReference type="SMART" id="SM00347">
    <property type="entry name" value="HTH_MARR"/>
    <property type="match status" value="1"/>
</dbReference>
<accession>A0A426TS60</accession>
<reference evidence="2 3" key="1">
    <citation type="submission" date="2018-12" db="EMBL/GenBank/DDBJ databases">
        <title>Genome Sequence of Candidatus Viridilinea halotolerans isolated from saline sulfide-rich spring.</title>
        <authorList>
            <person name="Grouzdev D.S."/>
            <person name="Burganskaya E.I."/>
            <person name="Krutkina M.S."/>
            <person name="Sukhacheva M.V."/>
            <person name="Gorlenko V.M."/>
        </authorList>
    </citation>
    <scope>NUCLEOTIDE SEQUENCE [LARGE SCALE GENOMIC DNA]</scope>
    <source>
        <strain evidence="2">Chok-6</strain>
    </source>
</reference>
<dbReference type="GO" id="GO:0006950">
    <property type="term" value="P:response to stress"/>
    <property type="evidence" value="ECO:0007669"/>
    <property type="project" value="TreeGrafter"/>
</dbReference>
<comment type="caution">
    <text evidence="2">The sequence shown here is derived from an EMBL/GenBank/DDBJ whole genome shotgun (WGS) entry which is preliminary data.</text>
</comment>
<dbReference type="PRINTS" id="PR00598">
    <property type="entry name" value="HTHMARR"/>
</dbReference>
<dbReference type="EMBL" id="RSAS01000833">
    <property type="protein sequence ID" value="RRR66714.1"/>
    <property type="molecule type" value="Genomic_DNA"/>
</dbReference>
<dbReference type="SUPFAM" id="SSF46785">
    <property type="entry name" value="Winged helix' DNA-binding domain"/>
    <property type="match status" value="1"/>
</dbReference>
<dbReference type="PANTHER" id="PTHR33164:SF99">
    <property type="entry name" value="MARR FAMILY REGULATORY PROTEIN"/>
    <property type="match status" value="1"/>
</dbReference>